<dbReference type="InterPro" id="IPR001206">
    <property type="entry name" value="Diacylglycerol_kinase_cat_dom"/>
</dbReference>
<evidence type="ECO:0000259" key="2">
    <source>
        <dbReference type="PROSITE" id="PS50146"/>
    </source>
</evidence>
<keyword evidence="5" id="KW-1185">Reference proteome</keyword>
<proteinExistence type="predicted"/>
<evidence type="ECO:0000313" key="4">
    <source>
        <dbReference type="EMBL" id="CAF3570314.1"/>
    </source>
</evidence>
<dbReference type="Pfam" id="PF00781">
    <property type="entry name" value="DAGK_cat"/>
    <property type="match status" value="1"/>
</dbReference>
<dbReference type="InterPro" id="IPR050187">
    <property type="entry name" value="Lipid_Phosphate_FormReg"/>
</dbReference>
<feature type="region of interest" description="Disordered" evidence="1">
    <location>
        <begin position="732"/>
        <end position="769"/>
    </location>
</feature>
<evidence type="ECO:0000313" key="3">
    <source>
        <dbReference type="EMBL" id="CAF0786504.1"/>
    </source>
</evidence>
<dbReference type="PANTHER" id="PTHR12358">
    <property type="entry name" value="SPHINGOSINE KINASE"/>
    <property type="match status" value="1"/>
</dbReference>
<dbReference type="InterPro" id="IPR016064">
    <property type="entry name" value="NAD/diacylglycerol_kinase_sf"/>
</dbReference>
<feature type="region of interest" description="Disordered" evidence="1">
    <location>
        <begin position="547"/>
        <end position="627"/>
    </location>
</feature>
<dbReference type="SUPFAM" id="SSF111331">
    <property type="entry name" value="NAD kinase/diacylglycerol kinase-like"/>
    <property type="match status" value="1"/>
</dbReference>
<dbReference type="Proteomes" id="UP000663829">
    <property type="component" value="Unassembled WGS sequence"/>
</dbReference>
<feature type="domain" description="DAGKc" evidence="2">
    <location>
        <begin position="227"/>
        <end position="312"/>
    </location>
</feature>
<dbReference type="PANTHER" id="PTHR12358:SF26">
    <property type="entry name" value="CERAMIDE KINASE-LIKE PROTEIN"/>
    <property type="match status" value="1"/>
</dbReference>
<feature type="compositionally biased region" description="Polar residues" evidence="1">
    <location>
        <begin position="646"/>
        <end position="670"/>
    </location>
</feature>
<protein>
    <recommendedName>
        <fullName evidence="2">DAGKc domain-containing protein</fullName>
    </recommendedName>
</protein>
<dbReference type="InterPro" id="IPR017438">
    <property type="entry name" value="ATP-NAD_kinase_N"/>
</dbReference>
<name>A0A813RMQ7_9BILA</name>
<dbReference type="Proteomes" id="UP000681722">
    <property type="component" value="Unassembled WGS sequence"/>
</dbReference>
<accession>A0A813RMQ7</accession>
<sequence>MSYNRAKRHPGTTPANVKQAFENLDELHEFDTELNQSVDPEQQSLYEKAFFTFQNTTVEVELKSDIIIWTNLNGEMGSKGEATRPGSYKSHQKMKHSSYSLSLHNVYAVTPVYNCLNETSNAGGNGVTVASSPFVQNVQLIGFQLHTYEEAKKNILQDIIVVFQTNLPVQIEKWFQILERYVHTFYPPRNILVFCNPYSGPKNGRNVYDTKIKPILDAAQYNITYTVIIGGDGTVIDTLNAITRYLSKVNRIPLDIDQEPPPFPFPLCIIPNGTTNIICHSIHGGTDQTTPLFYLLFNRRIKIDLSVVYDNNSFLTFNMNTGCGFPATVLKYFSRYTSLGQKKVIQKSFGKAVSNKNLKPIDVEIRYIPADENENSSFRCYRGCSICGTQSINDTYNDQVLAFDDNSVQVMKKRPSLTSLNNANNDSILNRSLSNSKHKKSSSKHNFIQSQMISSPQWNIIRNPYLQVLVLTNASLWDFAPQGLSKFGHLSDGLLDLVLIRDTTRKEFLRYIRRNGNSKNQFEFPFTEIIKVKEVEIEIKSTDEINENFENKNNRQINMSDSSSDQSDNGFDTNKQHQNSLPSFIEPRPPSAPAPSVSRRYRRSHRLTDDEISSPPIQSNPPLFSSKSMDVSHFTIEHEDDDDEQLPQQTQTHSLQKEQFGSTTSLSRFKSGNIFKSLRSKKHKSNPKLPLARPSSAKGDISEDNDNHKRKNRRSGETFKSARSLLSLFASGNSTSKEDKSSSQQDLSMSTIARQSSNDRNDSLDYSVSRRPPSVTDFIQKKKNYCVWNLDFNPHNSSTIRIKCFRKFLPIFGIGLDPDTNFKDVNLSCFPSMG</sequence>
<comment type="caution">
    <text evidence="3">The sequence shown here is derived from an EMBL/GenBank/DDBJ whole genome shotgun (WGS) entry which is preliminary data.</text>
</comment>
<reference evidence="3" key="1">
    <citation type="submission" date="2021-02" db="EMBL/GenBank/DDBJ databases">
        <authorList>
            <person name="Nowell W R."/>
        </authorList>
    </citation>
    <scope>NUCLEOTIDE SEQUENCE</scope>
</reference>
<dbReference type="OrthoDB" id="530923at2759"/>
<dbReference type="GO" id="GO:0001729">
    <property type="term" value="F:ceramide kinase activity"/>
    <property type="evidence" value="ECO:0007669"/>
    <property type="project" value="TreeGrafter"/>
</dbReference>
<dbReference type="GO" id="GO:0006672">
    <property type="term" value="P:ceramide metabolic process"/>
    <property type="evidence" value="ECO:0007669"/>
    <property type="project" value="TreeGrafter"/>
</dbReference>
<dbReference type="Pfam" id="PF19280">
    <property type="entry name" value="CERK_C"/>
    <property type="match status" value="1"/>
</dbReference>
<dbReference type="AlphaFoldDB" id="A0A813RMQ7"/>
<organism evidence="3 5">
    <name type="scientific">Didymodactylos carnosus</name>
    <dbReference type="NCBI Taxonomy" id="1234261"/>
    <lineage>
        <taxon>Eukaryota</taxon>
        <taxon>Metazoa</taxon>
        <taxon>Spiralia</taxon>
        <taxon>Gnathifera</taxon>
        <taxon>Rotifera</taxon>
        <taxon>Eurotatoria</taxon>
        <taxon>Bdelloidea</taxon>
        <taxon>Philodinida</taxon>
        <taxon>Philodinidae</taxon>
        <taxon>Didymodactylos</taxon>
    </lineage>
</organism>
<dbReference type="GO" id="GO:0016020">
    <property type="term" value="C:membrane"/>
    <property type="evidence" value="ECO:0007669"/>
    <property type="project" value="GOC"/>
</dbReference>
<feature type="compositionally biased region" description="Polar residues" evidence="1">
    <location>
        <begin position="742"/>
        <end position="756"/>
    </location>
</feature>
<feature type="compositionally biased region" description="Polar residues" evidence="1">
    <location>
        <begin position="569"/>
        <end position="582"/>
    </location>
</feature>
<dbReference type="PROSITE" id="PS50146">
    <property type="entry name" value="DAGK"/>
    <property type="match status" value="1"/>
</dbReference>
<feature type="compositionally biased region" description="Polar residues" evidence="1">
    <location>
        <begin position="615"/>
        <end position="627"/>
    </location>
</feature>
<dbReference type="InterPro" id="IPR045363">
    <property type="entry name" value="CERK_C"/>
</dbReference>
<dbReference type="Gene3D" id="3.40.50.10330">
    <property type="entry name" value="Probable inorganic polyphosphate/atp-NAD kinase, domain 1"/>
    <property type="match status" value="2"/>
</dbReference>
<dbReference type="EMBL" id="CAJOBC010000315">
    <property type="protein sequence ID" value="CAF3570314.1"/>
    <property type="molecule type" value="Genomic_DNA"/>
</dbReference>
<dbReference type="EMBL" id="CAJNOQ010000315">
    <property type="protein sequence ID" value="CAF0786504.1"/>
    <property type="molecule type" value="Genomic_DNA"/>
</dbReference>
<evidence type="ECO:0000313" key="5">
    <source>
        <dbReference type="Proteomes" id="UP000663829"/>
    </source>
</evidence>
<evidence type="ECO:0000256" key="1">
    <source>
        <dbReference type="SAM" id="MobiDB-lite"/>
    </source>
</evidence>
<feature type="region of interest" description="Disordered" evidence="1">
    <location>
        <begin position="639"/>
        <end position="718"/>
    </location>
</feature>
<dbReference type="Gene3D" id="2.60.200.40">
    <property type="match status" value="1"/>
</dbReference>
<gene>
    <name evidence="3" type="ORF">GPM918_LOCUS2762</name>
    <name evidence="4" type="ORF">SRO942_LOCUS2762</name>
</gene>